<protein>
    <recommendedName>
        <fullName evidence="2">Flagellar operon protein</fullName>
    </recommendedName>
</protein>
<reference evidence="1" key="1">
    <citation type="submission" date="2019-08" db="EMBL/GenBank/DDBJ databases">
        <authorList>
            <person name="Kucharzyk K."/>
            <person name="Murdoch R.W."/>
            <person name="Higgins S."/>
            <person name="Loffler F."/>
        </authorList>
    </citation>
    <scope>NUCLEOTIDE SEQUENCE</scope>
</reference>
<evidence type="ECO:0008006" key="2">
    <source>
        <dbReference type="Google" id="ProtNLM"/>
    </source>
</evidence>
<accession>A0A645E875</accession>
<evidence type="ECO:0000313" key="1">
    <source>
        <dbReference type="EMBL" id="MPM98174.1"/>
    </source>
</evidence>
<sequence>MIDKTQLGIGKANRNLNTAASPVKTISSQQLSFKAVLDEQLKNESNQLQMSKHAKDRIAQRGIDVDQDLMSSLNYAADIARSKGARDIVMIGKDAAFVVNIPNSVIVTAVSSDELKDNIFTNIDSAVLI</sequence>
<dbReference type="NCBIfam" id="TIGR02530">
    <property type="entry name" value="flg_new"/>
    <property type="match status" value="1"/>
</dbReference>
<organism evidence="1">
    <name type="scientific">bioreactor metagenome</name>
    <dbReference type="NCBI Taxonomy" id="1076179"/>
    <lineage>
        <taxon>unclassified sequences</taxon>
        <taxon>metagenomes</taxon>
        <taxon>ecological metagenomes</taxon>
    </lineage>
</organism>
<proteinExistence type="predicted"/>
<dbReference type="AlphaFoldDB" id="A0A645E875"/>
<name>A0A645E875_9ZZZZ</name>
<gene>
    <name evidence="1" type="ORF">SDC9_145357</name>
</gene>
<dbReference type="InterPro" id="IPR013367">
    <property type="entry name" value="Flagellar_put"/>
</dbReference>
<dbReference type="EMBL" id="VSSQ01044358">
    <property type="protein sequence ID" value="MPM98174.1"/>
    <property type="molecule type" value="Genomic_DNA"/>
</dbReference>
<comment type="caution">
    <text evidence="1">The sequence shown here is derived from an EMBL/GenBank/DDBJ whole genome shotgun (WGS) entry which is preliminary data.</text>
</comment>
<dbReference type="Pfam" id="PF12611">
    <property type="entry name" value="Flagellar_put"/>
    <property type="match status" value="1"/>
</dbReference>